<protein>
    <submittedName>
        <fullName evidence="1">Uncharacterized protein</fullName>
    </submittedName>
</protein>
<name>A0A326TL02_THEHA</name>
<proteinExistence type="predicted"/>
<dbReference type="RefSeq" id="WP_111326970.1">
    <property type="nucleotide sequence ID" value="NZ_BIFX01000001.1"/>
</dbReference>
<accession>A0A326TL02</accession>
<keyword evidence="2" id="KW-1185">Reference proteome</keyword>
<reference evidence="1 2" key="1">
    <citation type="submission" date="2018-06" db="EMBL/GenBank/DDBJ databases">
        <title>Genomic Encyclopedia of Archaeal and Bacterial Type Strains, Phase II (KMG-II): from individual species to whole genera.</title>
        <authorList>
            <person name="Goeker M."/>
        </authorList>
    </citation>
    <scope>NUCLEOTIDE SEQUENCE [LARGE SCALE GENOMIC DNA]</scope>
    <source>
        <strain evidence="1 2">ATCC BAA-1881</strain>
    </source>
</reference>
<organism evidence="1 2">
    <name type="scientific">Thermosporothrix hazakensis</name>
    <dbReference type="NCBI Taxonomy" id="644383"/>
    <lineage>
        <taxon>Bacteria</taxon>
        <taxon>Bacillati</taxon>
        <taxon>Chloroflexota</taxon>
        <taxon>Ktedonobacteria</taxon>
        <taxon>Ktedonobacterales</taxon>
        <taxon>Thermosporotrichaceae</taxon>
        <taxon>Thermosporothrix</taxon>
    </lineage>
</organism>
<sequence>MTQAGTHRYGWLCAALLRVVSVGVVAVASGDGANSMQDGILLPPLRMAENVGRERQGDALVEALHAPREPGETALLPVKGSDRRGHVRFILLECPTVDEPF</sequence>
<evidence type="ECO:0000313" key="2">
    <source>
        <dbReference type="Proteomes" id="UP000248806"/>
    </source>
</evidence>
<dbReference type="EMBL" id="QKUF01000078">
    <property type="protein sequence ID" value="PZW16174.1"/>
    <property type="molecule type" value="Genomic_DNA"/>
</dbReference>
<dbReference type="Proteomes" id="UP000248806">
    <property type="component" value="Unassembled WGS sequence"/>
</dbReference>
<gene>
    <name evidence="1" type="ORF">EI42_06455</name>
</gene>
<dbReference type="AlphaFoldDB" id="A0A326TL02"/>
<comment type="caution">
    <text evidence="1">The sequence shown here is derived from an EMBL/GenBank/DDBJ whole genome shotgun (WGS) entry which is preliminary data.</text>
</comment>
<evidence type="ECO:0000313" key="1">
    <source>
        <dbReference type="EMBL" id="PZW16174.1"/>
    </source>
</evidence>